<proteinExistence type="predicted"/>
<name>A0A1I7ZE29_9BILA</name>
<accession>A0A1I7ZE29</accession>
<sequence>MTRQLICCLLVVSIANVLAFEDSRSPGSDMVKRPQNPYSWMNKYRVKKSHPLVEQADEVLDEGELEKRARNPYAWTVTDSRFVGKRGARNPYSWMNDSK</sequence>
<protein>
    <submittedName>
        <fullName evidence="3">Neuropeptide</fullName>
    </submittedName>
</protein>
<dbReference type="Proteomes" id="UP000095287">
    <property type="component" value="Unplaced"/>
</dbReference>
<dbReference type="AlphaFoldDB" id="A0A1I7ZE29"/>
<feature type="chain" id="PRO_5009313299" evidence="1">
    <location>
        <begin position="20"/>
        <end position="99"/>
    </location>
</feature>
<evidence type="ECO:0000256" key="1">
    <source>
        <dbReference type="SAM" id="SignalP"/>
    </source>
</evidence>
<organism evidence="2 3">
    <name type="scientific">Steinernema glaseri</name>
    <dbReference type="NCBI Taxonomy" id="37863"/>
    <lineage>
        <taxon>Eukaryota</taxon>
        <taxon>Metazoa</taxon>
        <taxon>Ecdysozoa</taxon>
        <taxon>Nematoda</taxon>
        <taxon>Chromadorea</taxon>
        <taxon>Rhabditida</taxon>
        <taxon>Tylenchina</taxon>
        <taxon>Panagrolaimomorpha</taxon>
        <taxon>Strongyloidoidea</taxon>
        <taxon>Steinernematidae</taxon>
        <taxon>Steinernema</taxon>
    </lineage>
</organism>
<evidence type="ECO:0000313" key="2">
    <source>
        <dbReference type="Proteomes" id="UP000095287"/>
    </source>
</evidence>
<keyword evidence="1" id="KW-0732">Signal</keyword>
<dbReference type="WBParaSite" id="L893_g25518.t1">
    <property type="protein sequence ID" value="L893_g25518.t1"/>
    <property type="gene ID" value="L893_g25518"/>
</dbReference>
<feature type="signal peptide" evidence="1">
    <location>
        <begin position="1"/>
        <end position="19"/>
    </location>
</feature>
<evidence type="ECO:0000313" key="3">
    <source>
        <dbReference type="WBParaSite" id="L893_g25518.t1"/>
    </source>
</evidence>
<reference evidence="3" key="1">
    <citation type="submission" date="2016-11" db="UniProtKB">
        <authorList>
            <consortium name="WormBaseParasite"/>
        </authorList>
    </citation>
    <scope>IDENTIFICATION</scope>
</reference>
<keyword evidence="2" id="KW-1185">Reference proteome</keyword>